<evidence type="ECO:0000256" key="1">
    <source>
        <dbReference type="ARBA" id="ARBA00022676"/>
    </source>
</evidence>
<dbReference type="EMBL" id="BPQM01000059">
    <property type="protein sequence ID" value="GJD79273.1"/>
    <property type="molecule type" value="Genomic_DNA"/>
</dbReference>
<keyword evidence="1" id="KW-0328">Glycosyltransferase</keyword>
<dbReference type="PANTHER" id="PTHR34136:SF1">
    <property type="entry name" value="UDP-N-ACETYL-D-MANNOSAMINURONIC ACID TRANSFERASE"/>
    <property type="match status" value="1"/>
</dbReference>
<dbReference type="PANTHER" id="PTHR34136">
    <property type="match status" value="1"/>
</dbReference>
<dbReference type="GO" id="GO:0016758">
    <property type="term" value="F:hexosyltransferase activity"/>
    <property type="evidence" value="ECO:0007669"/>
    <property type="project" value="TreeGrafter"/>
</dbReference>
<sequence length="262" mass="29577">MSEMRANILGVGVDAVTMDDVIAHITRWIAENQSGFICVTSAHGIIECQGDPHLRAIHDRAALVVPDGMPIVLMARWLGHPQTTQVYGPALMQRLSELSVERGYRQFYYGGAPGVADALRERLMRTLPGLKVVGTLTPPFRPMTRDEDAAAVKLINACQPDILWVGLSTPKQEFWMDAHLGRLEVPVMIGVGAAFDFLSGTKPLPPAWIRRTPLQWLWRLASEPRRLWRRYIRIVPSFLWKAGLQLVYARWGARWPARKPLR</sequence>
<proteinExistence type="predicted"/>
<gene>
    <name evidence="3" type="primary">tarA_2</name>
    <name evidence="3" type="ORF">NBEOAGPD_2497</name>
</gene>
<keyword evidence="4" id="KW-1185">Reference proteome</keyword>
<reference evidence="3" key="1">
    <citation type="journal article" date="2016" name="Front. Microbiol.">
        <title>Genome Sequence of the Piezophilic, Mesophilic Sulfate-Reducing Bacterium Desulfovibrio indicus J2T.</title>
        <authorList>
            <person name="Cao J."/>
            <person name="Maignien L."/>
            <person name="Shao Z."/>
            <person name="Alain K."/>
            <person name="Jebbar M."/>
        </authorList>
    </citation>
    <scope>NUCLEOTIDE SEQUENCE</scope>
    <source>
        <strain evidence="3">NBRC 103626</strain>
    </source>
</reference>
<dbReference type="Proteomes" id="UP001055108">
    <property type="component" value="Unassembled WGS sequence"/>
</dbReference>
<evidence type="ECO:0000256" key="2">
    <source>
        <dbReference type="ARBA" id="ARBA00022679"/>
    </source>
</evidence>
<dbReference type="AlphaFoldDB" id="A0AA37HQV2"/>
<accession>A0AA37HQV2</accession>
<name>A0AA37HQV2_9HYPH</name>
<dbReference type="RefSeq" id="WP_238303229.1">
    <property type="nucleotide sequence ID" value="NZ_BSPI01000005.1"/>
</dbReference>
<reference evidence="3" key="2">
    <citation type="submission" date="2021-08" db="EMBL/GenBank/DDBJ databases">
        <authorList>
            <person name="Tani A."/>
            <person name="Ola A."/>
            <person name="Ogura Y."/>
            <person name="Katsura K."/>
            <person name="Hayashi T."/>
        </authorList>
    </citation>
    <scope>NUCLEOTIDE SEQUENCE</scope>
    <source>
        <strain evidence="3">NBRC 103626</strain>
    </source>
</reference>
<comment type="caution">
    <text evidence="3">The sequence shown here is derived from an EMBL/GenBank/DDBJ whole genome shotgun (WGS) entry which is preliminary data.</text>
</comment>
<organism evidence="3 4">
    <name type="scientific">Methylobacterium gregans</name>
    <dbReference type="NCBI Taxonomy" id="374424"/>
    <lineage>
        <taxon>Bacteria</taxon>
        <taxon>Pseudomonadati</taxon>
        <taxon>Pseudomonadota</taxon>
        <taxon>Alphaproteobacteria</taxon>
        <taxon>Hyphomicrobiales</taxon>
        <taxon>Methylobacteriaceae</taxon>
        <taxon>Methylobacterium</taxon>
    </lineage>
</organism>
<dbReference type="InterPro" id="IPR004629">
    <property type="entry name" value="WecG_TagA_CpsF"/>
</dbReference>
<dbReference type="NCBIfam" id="TIGR00696">
    <property type="entry name" value="wecG_tagA_cpsF"/>
    <property type="match status" value="1"/>
</dbReference>
<dbReference type="Pfam" id="PF03808">
    <property type="entry name" value="Glyco_tran_WecG"/>
    <property type="match status" value="1"/>
</dbReference>
<protein>
    <submittedName>
        <fullName evidence="3">N-acetylglucosaminyldiphosphoundecaprenol N-acetyl-beta-D-mannosaminyltransferase</fullName>
    </submittedName>
</protein>
<keyword evidence="2" id="KW-0808">Transferase</keyword>
<evidence type="ECO:0000313" key="3">
    <source>
        <dbReference type="EMBL" id="GJD79273.1"/>
    </source>
</evidence>
<dbReference type="CDD" id="cd06533">
    <property type="entry name" value="Glyco_transf_WecG_TagA"/>
    <property type="match status" value="1"/>
</dbReference>
<evidence type="ECO:0000313" key="4">
    <source>
        <dbReference type="Proteomes" id="UP001055108"/>
    </source>
</evidence>